<comment type="caution">
    <text evidence="1">The sequence shown here is derived from an EMBL/GenBank/DDBJ whole genome shotgun (WGS) entry which is preliminary data.</text>
</comment>
<dbReference type="EMBL" id="CM043021">
    <property type="protein sequence ID" value="KAI4458590.1"/>
    <property type="molecule type" value="Genomic_DNA"/>
</dbReference>
<keyword evidence="2" id="KW-1185">Reference proteome</keyword>
<gene>
    <name evidence="1" type="ORF">MML48_7g00009572</name>
</gene>
<evidence type="ECO:0000313" key="2">
    <source>
        <dbReference type="Proteomes" id="UP001056778"/>
    </source>
</evidence>
<name>A0ACB9SVM0_HOLOL</name>
<evidence type="ECO:0000313" key="1">
    <source>
        <dbReference type="EMBL" id="KAI4458590.1"/>
    </source>
</evidence>
<proteinExistence type="predicted"/>
<accession>A0ACB9SVM0</accession>
<organism evidence="1 2">
    <name type="scientific">Holotrichia oblita</name>
    <name type="common">Chafer beetle</name>
    <dbReference type="NCBI Taxonomy" id="644536"/>
    <lineage>
        <taxon>Eukaryota</taxon>
        <taxon>Metazoa</taxon>
        <taxon>Ecdysozoa</taxon>
        <taxon>Arthropoda</taxon>
        <taxon>Hexapoda</taxon>
        <taxon>Insecta</taxon>
        <taxon>Pterygota</taxon>
        <taxon>Neoptera</taxon>
        <taxon>Endopterygota</taxon>
        <taxon>Coleoptera</taxon>
        <taxon>Polyphaga</taxon>
        <taxon>Scarabaeiformia</taxon>
        <taxon>Scarabaeidae</taxon>
        <taxon>Melolonthinae</taxon>
        <taxon>Holotrichia</taxon>
    </lineage>
</organism>
<keyword evidence="1" id="KW-0413">Isomerase</keyword>
<protein>
    <submittedName>
        <fullName evidence="1">Peptidyl-prolyl cis-trans isomerase</fullName>
    </submittedName>
</protein>
<sequence length="269" mass="31153">MAKKRLAAFKARAKPRYLLGSVGTNIWEEDLKLYNRHLLNKPVYRTREYDRMWGNTIQRMAHMAKFTLQIFLDKSIDRVVQEMPPISGDLPKLKPRPLCYMDFRIKDGVYLGRIIIELYADYVPLTVENFLTLCKGVNGYKYKCCRIFNVVKGQYLETGDITMNNGKGGVSMYGDFFHEENFLLKHTKPGVLSMIRFGKNFNNSQFSITFDAQENLDGKRVVFGNIIKGMKTLYQIQDLGKKVGSPIAPIYIEKCGEIRKKKHKQNLLK</sequence>
<reference evidence="1" key="1">
    <citation type="submission" date="2022-04" db="EMBL/GenBank/DDBJ databases">
        <title>Chromosome-scale genome assembly of Holotrichia oblita Faldermann.</title>
        <authorList>
            <person name="Rongchong L."/>
        </authorList>
    </citation>
    <scope>NUCLEOTIDE SEQUENCE</scope>
    <source>
        <strain evidence="1">81SQS9</strain>
    </source>
</reference>
<dbReference type="Proteomes" id="UP001056778">
    <property type="component" value="Chromosome 7"/>
</dbReference>